<reference evidence="3 4" key="1">
    <citation type="journal article" date="2017" name="Environ. Microbiol.">
        <title>Decay of the glycolytic pathway and adaptation to intranuclear parasitism within Enterocytozoonidae microsporidia.</title>
        <authorList>
            <person name="Wiredu Boakye D."/>
            <person name="Jaroenlak P."/>
            <person name="Prachumwat A."/>
            <person name="Williams T.A."/>
            <person name="Bateman K.S."/>
            <person name="Itsathitphaisarn O."/>
            <person name="Sritunyalucksana K."/>
            <person name="Paszkiewicz K.H."/>
            <person name="Moore K.A."/>
            <person name="Stentiford G.D."/>
            <person name="Williams B.A."/>
        </authorList>
    </citation>
    <scope>NUCLEOTIDE SEQUENCE [LARGE SCALE GENOMIC DNA]</scope>
    <source>
        <strain evidence="3 4">GB1</strain>
    </source>
</reference>
<gene>
    <name evidence="3" type="ORF">ECANGB1_534</name>
</gene>
<dbReference type="AlphaFoldDB" id="A0A1Y1S7X5"/>
<evidence type="ECO:0000313" key="3">
    <source>
        <dbReference type="EMBL" id="ORD94544.1"/>
    </source>
</evidence>
<dbReference type="VEuPathDB" id="MicrosporidiaDB:ECANGB1_534"/>
<feature type="chain" id="PRO_5012575861" evidence="2">
    <location>
        <begin position="17"/>
        <end position="171"/>
    </location>
</feature>
<feature type="signal peptide" evidence="2">
    <location>
        <begin position="1"/>
        <end position="16"/>
    </location>
</feature>
<keyword evidence="2" id="KW-0732">Signal</keyword>
<comment type="caution">
    <text evidence="3">The sequence shown here is derived from an EMBL/GenBank/DDBJ whole genome shotgun (WGS) entry which is preliminary data.</text>
</comment>
<proteinExistence type="predicted"/>
<keyword evidence="1" id="KW-1133">Transmembrane helix</keyword>
<name>A0A1Y1S7X5_9MICR</name>
<dbReference type="OrthoDB" id="2189356at2759"/>
<evidence type="ECO:0000256" key="2">
    <source>
        <dbReference type="SAM" id="SignalP"/>
    </source>
</evidence>
<evidence type="ECO:0000313" key="4">
    <source>
        <dbReference type="Proteomes" id="UP000192639"/>
    </source>
</evidence>
<keyword evidence="1" id="KW-0472">Membrane</keyword>
<keyword evidence="4" id="KW-1185">Reference proteome</keyword>
<accession>A0A1Y1S7X5</accession>
<dbReference type="Proteomes" id="UP000192639">
    <property type="component" value="Unassembled WGS sequence"/>
</dbReference>
<evidence type="ECO:0000256" key="1">
    <source>
        <dbReference type="SAM" id="Phobius"/>
    </source>
</evidence>
<keyword evidence="1" id="KW-0812">Transmembrane</keyword>
<sequence>MILSLVLLRAANVLESTFKDALNENIANEDASETKISAKKITTDEKTARRILSHEMKHIHPEIERKITTSMNSKTYDRSKYRELFLIKRRVIEDGNRQITEFDITERLIPRLPTISTLLSSAYSRMIFFTVLFLLSVLVFTTTIKLYQNIIKLRYIRRISKEERRTRDNFI</sequence>
<organism evidence="3 4">
    <name type="scientific">Enterospora canceri</name>
    <dbReference type="NCBI Taxonomy" id="1081671"/>
    <lineage>
        <taxon>Eukaryota</taxon>
        <taxon>Fungi</taxon>
        <taxon>Fungi incertae sedis</taxon>
        <taxon>Microsporidia</taxon>
        <taxon>Enterocytozoonidae</taxon>
        <taxon>Enterospora</taxon>
    </lineage>
</organism>
<protein>
    <submittedName>
        <fullName evidence="3">Uncharacterized protein</fullName>
    </submittedName>
</protein>
<dbReference type="EMBL" id="LWDP01000016">
    <property type="protein sequence ID" value="ORD94544.1"/>
    <property type="molecule type" value="Genomic_DNA"/>
</dbReference>
<feature type="transmembrane region" description="Helical" evidence="1">
    <location>
        <begin position="126"/>
        <end position="147"/>
    </location>
</feature>